<gene>
    <name evidence="7" type="ORF">B0A49_05109</name>
</gene>
<dbReference type="GO" id="GO:0031124">
    <property type="term" value="P:mRNA 3'-end processing"/>
    <property type="evidence" value="ECO:0007669"/>
    <property type="project" value="TreeGrafter"/>
</dbReference>
<feature type="region of interest" description="Disordered" evidence="5">
    <location>
        <begin position="227"/>
        <end position="303"/>
    </location>
</feature>
<feature type="region of interest" description="Disordered" evidence="5">
    <location>
        <begin position="473"/>
        <end position="557"/>
    </location>
</feature>
<dbReference type="EMBL" id="NAJN01000394">
    <property type="protein sequence ID" value="TKA73973.1"/>
    <property type="molecule type" value="Genomic_DNA"/>
</dbReference>
<organism evidence="7 8">
    <name type="scientific">Cryomyces minteri</name>
    <dbReference type="NCBI Taxonomy" id="331657"/>
    <lineage>
        <taxon>Eukaryota</taxon>
        <taxon>Fungi</taxon>
        <taxon>Dikarya</taxon>
        <taxon>Ascomycota</taxon>
        <taxon>Pezizomycotina</taxon>
        <taxon>Dothideomycetes</taxon>
        <taxon>Dothideomycetes incertae sedis</taxon>
        <taxon>Cryomyces</taxon>
    </lineage>
</organism>
<feature type="zinc finger region" description="C3H1-type" evidence="4">
    <location>
        <begin position="1044"/>
        <end position="1069"/>
    </location>
</feature>
<dbReference type="PANTHER" id="PTHR12460:SF0">
    <property type="entry name" value="CID DOMAIN-CONTAINING PROTEIN-RELATED"/>
    <property type="match status" value="1"/>
</dbReference>
<feature type="compositionally biased region" description="Basic and acidic residues" evidence="5">
    <location>
        <begin position="485"/>
        <end position="499"/>
    </location>
</feature>
<keyword evidence="3 4" id="KW-0862">Zinc</keyword>
<evidence type="ECO:0000259" key="6">
    <source>
        <dbReference type="PROSITE" id="PS50103"/>
    </source>
</evidence>
<protein>
    <recommendedName>
        <fullName evidence="6">C3H1-type domain-containing protein</fullName>
    </recommendedName>
</protein>
<accession>A0A4U0XF66</accession>
<dbReference type="GO" id="GO:0000993">
    <property type="term" value="F:RNA polymerase II complex binding"/>
    <property type="evidence" value="ECO:0007669"/>
    <property type="project" value="TreeGrafter"/>
</dbReference>
<dbReference type="Proteomes" id="UP000308768">
    <property type="component" value="Unassembled WGS sequence"/>
</dbReference>
<reference evidence="7 8" key="1">
    <citation type="submission" date="2017-03" db="EMBL/GenBank/DDBJ databases">
        <title>Genomes of endolithic fungi from Antarctica.</title>
        <authorList>
            <person name="Coleine C."/>
            <person name="Masonjones S."/>
            <person name="Stajich J.E."/>
        </authorList>
    </citation>
    <scope>NUCLEOTIDE SEQUENCE [LARGE SCALE GENOMIC DNA]</scope>
    <source>
        <strain evidence="7 8">CCFEE 5187</strain>
    </source>
</reference>
<dbReference type="InterPro" id="IPR000571">
    <property type="entry name" value="Znf_CCCH"/>
</dbReference>
<proteinExistence type="predicted"/>
<feature type="domain" description="C3H1-type" evidence="6">
    <location>
        <begin position="1044"/>
        <end position="1069"/>
    </location>
</feature>
<dbReference type="OrthoDB" id="4347at2759"/>
<evidence type="ECO:0000256" key="3">
    <source>
        <dbReference type="ARBA" id="ARBA00022833"/>
    </source>
</evidence>
<feature type="region of interest" description="Disordered" evidence="5">
    <location>
        <begin position="992"/>
        <end position="1044"/>
    </location>
</feature>
<feature type="compositionally biased region" description="Low complexity" evidence="5">
    <location>
        <begin position="500"/>
        <end position="511"/>
    </location>
</feature>
<dbReference type="Pfam" id="PF00642">
    <property type="entry name" value="zf-CCCH"/>
    <property type="match status" value="1"/>
</dbReference>
<sequence length="1069" mass="116224">MSSNHVPHHNGGLQGKNMFAGDQFNGYDSLFPNGTEQTYGPPWTLNPTHPDLPRSHSASLQQTHWQQNPLQRPSSSSNPPFDSQNELYQRSFSRSPAPFQHPSLLHHGGVDRYQQPQYDPDLGPAYTGTASGDHIGLSSYSNNASHTGTISPQALQNYPLANLHDQGVDTSQPYGYSHLSGPSPATQGFLEQSVVPRGEAVGQFLVIDPDGITRATHSRPVVRYLSRSQRPCKIPNLHKAKVTKKRPKATKPATIKSQRVDASNAPSSSESESPDDSEYDSSDSEFEATDPSPLASTRPMNPKGAVEYDSIKALWRRSSAIDSEDVRKGLGEYWEVVRTIRDRWKTDGENVKQAMENKKLSELPLLKSRVQDQCDMIEVALKTAIKHGNTMIVENFGLNAPFLFLLYQFLIDRSREGDYDGELSRVILEILSRCTTLTNQALEKTYLAKVLPKFAKRGDTTTMALVKRITDAASAGTRKSAGSGKIEKPAETKTKDVKTKSPPSAATPPSTVIGVKRPRPGDASTGQPPKRVASGGVPSNPANPGPPKSAATQGKRPVPVVSTAKALLSANATITAKPKAQQVVAKSPSLFSSLQSASKRPGTSNAVKAAVVPQKAAITGILPIKKSTTLAMPTTSSSKPAFSFAETMANLTKPKEPEPTIKPKEETPVETEETRVKRLRKEERRKLRVSWKPEANLVEVRLFTHDPEEELGHDDSMVRDVGDVGGEGRMFKQHKDMIEVDEEDTDGLAREETFLMFTTPTLIDFSVVDLEERERNYSPYGGGLKEPESAEREVQERHEASTLMVFYAHPSDIPPCPREPADPYMGEPHVTNAFGKPPDSVLARESLLTGSQAPVPAPAASDISALLNALTSQQAQQAQQTQQQQPTLPQTSATELERIFATFAAAPPQPQAAAAPAGHTPQPAQAQPDISAIMAAMQTQPPTQQQQQLQPQPSAAMPAGQLNLSAIMASLGQGGISQMPSMPGMPGVPGFTITPNPNPSAQPPSYNHPYENEDRKRYRENDYDYDGGTGVQQGGGKRKKGGGKKFTLPCKYWKQGKCQKGDACTYVHE</sequence>
<keyword evidence="8" id="KW-1185">Reference proteome</keyword>
<dbReference type="AlphaFoldDB" id="A0A4U0XF66"/>
<name>A0A4U0XF66_9PEZI</name>
<dbReference type="SUPFAM" id="SSF90229">
    <property type="entry name" value="CCCH zinc finger"/>
    <property type="match status" value="1"/>
</dbReference>
<feature type="compositionally biased region" description="Polar residues" evidence="5">
    <location>
        <begin position="56"/>
        <end position="94"/>
    </location>
</feature>
<evidence type="ECO:0000256" key="5">
    <source>
        <dbReference type="SAM" id="MobiDB-lite"/>
    </source>
</evidence>
<feature type="region of interest" description="Disordered" evidence="5">
    <location>
        <begin position="653"/>
        <end position="674"/>
    </location>
</feature>
<dbReference type="GO" id="GO:0008270">
    <property type="term" value="F:zinc ion binding"/>
    <property type="evidence" value="ECO:0007669"/>
    <property type="project" value="UniProtKB-KW"/>
</dbReference>
<comment type="caution">
    <text evidence="7">The sequence shown here is derived from an EMBL/GenBank/DDBJ whole genome shotgun (WGS) entry which is preliminary data.</text>
</comment>
<feature type="compositionally biased region" description="Acidic residues" evidence="5">
    <location>
        <begin position="272"/>
        <end position="288"/>
    </location>
</feature>
<dbReference type="PANTHER" id="PTHR12460">
    <property type="entry name" value="CYCLIN-DEPENDENT KINASE INHIBITOR-RELATED PROTEIN"/>
    <property type="match status" value="1"/>
</dbReference>
<feature type="compositionally biased region" description="Basic residues" evidence="5">
    <location>
        <begin position="236"/>
        <end position="249"/>
    </location>
</feature>
<evidence type="ECO:0000313" key="8">
    <source>
        <dbReference type="Proteomes" id="UP000308768"/>
    </source>
</evidence>
<keyword evidence="2 4" id="KW-0863">Zinc-finger</keyword>
<dbReference type="PROSITE" id="PS50103">
    <property type="entry name" value="ZF_C3H1"/>
    <property type="match status" value="1"/>
</dbReference>
<evidence type="ECO:0000313" key="7">
    <source>
        <dbReference type="EMBL" id="TKA73973.1"/>
    </source>
</evidence>
<dbReference type="STRING" id="331657.A0A4U0XF66"/>
<feature type="region of interest" description="Disordered" evidence="5">
    <location>
        <begin position="28"/>
        <end position="130"/>
    </location>
</feature>
<keyword evidence="1 4" id="KW-0479">Metal-binding</keyword>
<evidence type="ECO:0000256" key="4">
    <source>
        <dbReference type="PROSITE-ProRule" id="PRU00723"/>
    </source>
</evidence>
<feature type="compositionally biased region" description="Basic and acidic residues" evidence="5">
    <location>
        <begin position="1010"/>
        <end position="1022"/>
    </location>
</feature>
<feature type="region of interest" description="Disordered" evidence="5">
    <location>
        <begin position="1"/>
        <end position="20"/>
    </location>
</feature>
<evidence type="ECO:0000256" key="2">
    <source>
        <dbReference type="ARBA" id="ARBA00022771"/>
    </source>
</evidence>
<dbReference type="InterPro" id="IPR036855">
    <property type="entry name" value="Znf_CCCH_sf"/>
</dbReference>
<evidence type="ECO:0000256" key="1">
    <source>
        <dbReference type="ARBA" id="ARBA00022723"/>
    </source>
</evidence>